<dbReference type="SUPFAM" id="SSF69304">
    <property type="entry name" value="Tricorn protease N-terminal domain"/>
    <property type="match status" value="2"/>
</dbReference>
<accession>A0AAV8RWV8</accession>
<organism evidence="1 2">
    <name type="scientific">Ensete ventricosum</name>
    <name type="common">Abyssinian banana</name>
    <name type="synonym">Musa ensete</name>
    <dbReference type="NCBI Taxonomy" id="4639"/>
    <lineage>
        <taxon>Eukaryota</taxon>
        <taxon>Viridiplantae</taxon>
        <taxon>Streptophyta</taxon>
        <taxon>Embryophyta</taxon>
        <taxon>Tracheophyta</taxon>
        <taxon>Spermatophyta</taxon>
        <taxon>Magnoliopsida</taxon>
        <taxon>Liliopsida</taxon>
        <taxon>Zingiberales</taxon>
        <taxon>Musaceae</taxon>
        <taxon>Ensete</taxon>
    </lineage>
</organism>
<keyword evidence="2" id="KW-1185">Reference proteome</keyword>
<dbReference type="InterPro" id="IPR011042">
    <property type="entry name" value="6-blade_b-propeller_TolB-like"/>
</dbReference>
<dbReference type="AlphaFoldDB" id="A0AAV8RWV8"/>
<comment type="caution">
    <text evidence="1">The sequence shown here is derived from an EMBL/GenBank/DDBJ whole genome shotgun (WGS) entry which is preliminary data.</text>
</comment>
<evidence type="ECO:0008006" key="3">
    <source>
        <dbReference type="Google" id="ProtNLM"/>
    </source>
</evidence>
<dbReference type="PANTHER" id="PTHR32161:SF9">
    <property type="entry name" value="TOLB PROTEIN-LIKE PROTEIN"/>
    <property type="match status" value="1"/>
</dbReference>
<evidence type="ECO:0000313" key="1">
    <source>
        <dbReference type="EMBL" id="KAJ8511634.1"/>
    </source>
</evidence>
<gene>
    <name evidence="1" type="ORF">OPV22_002068</name>
</gene>
<dbReference type="Gene3D" id="2.120.10.30">
    <property type="entry name" value="TolB, C-terminal domain"/>
    <property type="match status" value="4"/>
</dbReference>
<sequence>MEPQGTVVFTTVGLPHYGFDVFSVAVAVAPDLDGPVAQLTERRHTDGISVNFNAQFVDEGDSIAFVSERTGSARLFRSSSPDRAPVPLPAFSDSLFHDRPTVRNGRVFFVSAHERPAEPFRSWCAVYSARLDSGETARLTPPGFADMSPAVSRSGELVAVASYGSAPWKGDFHELATEVVVFRASDPSRRSVICSRGGWPAWAGESTLFFHRKADDGWWSIFRSDLTAELENAGSPDAARRITPAGLHAFTPAAAHDGKRIAVATRRKGSSYREIEIFDLESEKFHPVTERINPTLHHYNPFFSPDSGHLGYHRFRGESAPGDSIVPHLQPVRSPVSGLRMHRLHGTFPSFSPGGRFIAMNGDFLTSPGLMVIRSDGFKRWTLLKEPSAFYTAWSPTDNGAIFTSIGPIFDSAKATVQIARVTFDSADLEGSRDEEVQTEMKVLTRADAGNNAFAACSPDGRYLVFRSGRSGHKNLYIVDAVEGETSGGGVRRLTEGEWVDTMPVWSPDGELIAFSSNRHDPSNPDVFGIYLVRPDGTGLRRVHVAGPPGSAELGRERLNHVCFSPDSRWLLFTANLGAVTAEPVSLPNHFQPYGDLYACRVDGSGLTRLTYNGYENGTPTWHSCGDVPSLESLSLGPNVGEKLRGQFDEPLWITCDV</sequence>
<dbReference type="PANTHER" id="PTHR32161">
    <property type="entry name" value="DPP6 N-TERMINAL DOMAIN-LIKE PROTEIN"/>
    <property type="match status" value="1"/>
</dbReference>
<reference evidence="1 2" key="1">
    <citation type="submission" date="2022-12" db="EMBL/GenBank/DDBJ databases">
        <title>Chromosome-scale assembly of the Ensete ventricosum genome.</title>
        <authorList>
            <person name="Dussert Y."/>
            <person name="Stocks J."/>
            <person name="Wendawek A."/>
            <person name="Woldeyes F."/>
            <person name="Nichols R.A."/>
            <person name="Borrell J.S."/>
        </authorList>
    </citation>
    <scope>NUCLEOTIDE SEQUENCE [LARGE SCALE GENOMIC DNA]</scope>
    <source>
        <strain evidence="2">cv. Maze</strain>
        <tissue evidence="1">Seeds</tissue>
    </source>
</reference>
<dbReference type="SUPFAM" id="SSF82171">
    <property type="entry name" value="DPP6 N-terminal domain-like"/>
    <property type="match status" value="1"/>
</dbReference>
<dbReference type="Pfam" id="PF07676">
    <property type="entry name" value="PD40"/>
    <property type="match status" value="2"/>
</dbReference>
<evidence type="ECO:0000313" key="2">
    <source>
        <dbReference type="Proteomes" id="UP001222027"/>
    </source>
</evidence>
<protein>
    <recommendedName>
        <fullName evidence="3">Dipeptidylpeptidase IV N-terminal domain-containing protein</fullName>
    </recommendedName>
</protein>
<dbReference type="Proteomes" id="UP001222027">
    <property type="component" value="Unassembled WGS sequence"/>
</dbReference>
<proteinExistence type="predicted"/>
<name>A0AAV8RWV8_ENSVE</name>
<dbReference type="InterPro" id="IPR011659">
    <property type="entry name" value="WD40"/>
</dbReference>
<dbReference type="EMBL" id="JAQQAF010000001">
    <property type="protein sequence ID" value="KAJ8511634.1"/>
    <property type="molecule type" value="Genomic_DNA"/>
</dbReference>